<dbReference type="Proteomes" id="UP000886998">
    <property type="component" value="Unassembled WGS sequence"/>
</dbReference>
<proteinExistence type="predicted"/>
<accession>A0A8X6Y0C9</accession>
<evidence type="ECO:0000313" key="2">
    <source>
        <dbReference type="Proteomes" id="UP000886998"/>
    </source>
</evidence>
<comment type="caution">
    <text evidence="1">The sequence shown here is derived from an EMBL/GenBank/DDBJ whole genome shotgun (WGS) entry which is preliminary data.</text>
</comment>
<organism evidence="1 2">
    <name type="scientific">Trichonephila inaurata madagascariensis</name>
    <dbReference type="NCBI Taxonomy" id="2747483"/>
    <lineage>
        <taxon>Eukaryota</taxon>
        <taxon>Metazoa</taxon>
        <taxon>Ecdysozoa</taxon>
        <taxon>Arthropoda</taxon>
        <taxon>Chelicerata</taxon>
        <taxon>Arachnida</taxon>
        <taxon>Araneae</taxon>
        <taxon>Araneomorphae</taxon>
        <taxon>Entelegynae</taxon>
        <taxon>Araneoidea</taxon>
        <taxon>Nephilidae</taxon>
        <taxon>Trichonephila</taxon>
        <taxon>Trichonephila inaurata</taxon>
    </lineage>
</organism>
<gene>
    <name evidence="1" type="primary">NCL1_55994</name>
    <name evidence="1" type="ORF">TNIN_50761</name>
</gene>
<dbReference type="OrthoDB" id="10539162at2759"/>
<sequence length="113" mass="12501">MTYVLFPPLIQKQAVQHVGQSIISSLLVTSLTMALENNRGPLTNCSNDSLAPLPQPLAHRKRGTQHSVHIIGLFDVHEGESCHLLRPGGMEQVMMTIGVLENQLMTGRQMYLI</sequence>
<name>A0A8X6Y0C9_9ARAC</name>
<protein>
    <submittedName>
        <fullName evidence="1">Uncharacterized protein</fullName>
    </submittedName>
</protein>
<keyword evidence="2" id="KW-1185">Reference proteome</keyword>
<dbReference type="EMBL" id="BMAV01014895">
    <property type="protein sequence ID" value="GFY63700.1"/>
    <property type="molecule type" value="Genomic_DNA"/>
</dbReference>
<dbReference type="AlphaFoldDB" id="A0A8X6Y0C9"/>
<reference evidence="1" key="1">
    <citation type="submission" date="2020-08" db="EMBL/GenBank/DDBJ databases">
        <title>Multicomponent nature underlies the extraordinary mechanical properties of spider dragline silk.</title>
        <authorList>
            <person name="Kono N."/>
            <person name="Nakamura H."/>
            <person name="Mori M."/>
            <person name="Yoshida Y."/>
            <person name="Ohtoshi R."/>
            <person name="Malay A.D."/>
            <person name="Moran D.A.P."/>
            <person name="Tomita M."/>
            <person name="Numata K."/>
            <person name="Arakawa K."/>
        </authorList>
    </citation>
    <scope>NUCLEOTIDE SEQUENCE</scope>
</reference>
<evidence type="ECO:0000313" key="1">
    <source>
        <dbReference type="EMBL" id="GFY63700.1"/>
    </source>
</evidence>